<keyword evidence="3" id="KW-1185">Reference proteome</keyword>
<dbReference type="SUPFAM" id="SSF49764">
    <property type="entry name" value="HSP20-like chaperones"/>
    <property type="match status" value="1"/>
</dbReference>
<reference evidence="2 3" key="1">
    <citation type="submission" date="2017-09" db="EMBL/GenBank/DDBJ databases">
        <authorList>
            <person name="Ehlers B."/>
            <person name="Leendertz F.H."/>
        </authorList>
    </citation>
    <scope>NUCLEOTIDE SEQUENCE [LARGE SCALE GENOMIC DNA]</scope>
    <source>
        <strain evidence="2 3">DSM 27208</strain>
    </source>
</reference>
<dbReference type="RefSeq" id="WP_097009058.1">
    <property type="nucleotide sequence ID" value="NZ_OBEJ01000002.1"/>
</dbReference>
<proteinExistence type="predicted"/>
<dbReference type="Gene3D" id="2.60.40.790">
    <property type="match status" value="1"/>
</dbReference>
<dbReference type="AlphaFoldDB" id="A0A285NWJ2"/>
<evidence type="ECO:0000313" key="2">
    <source>
        <dbReference type="EMBL" id="SNZ13407.1"/>
    </source>
</evidence>
<evidence type="ECO:0000256" key="1">
    <source>
        <dbReference type="SAM" id="MobiDB-lite"/>
    </source>
</evidence>
<feature type="region of interest" description="Disordered" evidence="1">
    <location>
        <begin position="1"/>
        <end position="46"/>
    </location>
</feature>
<dbReference type="EMBL" id="OBEJ01000002">
    <property type="protein sequence ID" value="SNZ13407.1"/>
    <property type="molecule type" value="Genomic_DNA"/>
</dbReference>
<accession>A0A285NWJ2</accession>
<gene>
    <name evidence="2" type="ORF">SAMN06269185_2161</name>
</gene>
<dbReference type="Proteomes" id="UP000219453">
    <property type="component" value="Unassembled WGS sequence"/>
</dbReference>
<organism evidence="2 3">
    <name type="scientific">Natronoarchaeum philippinense</name>
    <dbReference type="NCBI Taxonomy" id="558529"/>
    <lineage>
        <taxon>Archaea</taxon>
        <taxon>Methanobacteriati</taxon>
        <taxon>Methanobacteriota</taxon>
        <taxon>Stenosarchaea group</taxon>
        <taxon>Halobacteria</taxon>
        <taxon>Halobacteriales</taxon>
        <taxon>Natronoarchaeaceae</taxon>
    </lineage>
</organism>
<protein>
    <submittedName>
        <fullName evidence="2">GvpH protein</fullName>
    </submittedName>
</protein>
<dbReference type="CDD" id="cd00298">
    <property type="entry name" value="ACD_sHsps_p23-like"/>
    <property type="match status" value="1"/>
</dbReference>
<sequence>MPHDSNDEEDRRTDDRPDREASDTSDHQRGGDREGQGPTRPFDLDIGGYVGTLLEFLDEASERAGRSGREVRSDRGRGRRPASTSRDRPSRFAVDIDASVGALGDARTGRARDRHRRRVADATGEHLTTVRHDGETVVVTANLPGVDASDITVGVTDDRRTLVVRTPRETLARVPIERWDASAVQATLNNYVLEVRIDDSVVAGDPDEVISR</sequence>
<evidence type="ECO:0000313" key="3">
    <source>
        <dbReference type="Proteomes" id="UP000219453"/>
    </source>
</evidence>
<dbReference type="InterPro" id="IPR008633">
    <property type="entry name" value="GvpH"/>
</dbReference>
<dbReference type="InterPro" id="IPR008978">
    <property type="entry name" value="HSP20-like_chaperone"/>
</dbReference>
<feature type="compositionally biased region" description="Basic and acidic residues" evidence="1">
    <location>
        <begin position="61"/>
        <end position="76"/>
    </location>
</feature>
<feature type="region of interest" description="Disordered" evidence="1">
    <location>
        <begin position="61"/>
        <end position="93"/>
    </location>
</feature>
<name>A0A285NWJ2_NATPI</name>
<feature type="compositionally biased region" description="Basic and acidic residues" evidence="1">
    <location>
        <begin position="1"/>
        <end position="35"/>
    </location>
</feature>
<dbReference type="Pfam" id="PF05455">
    <property type="entry name" value="GvpH"/>
    <property type="match status" value="1"/>
</dbReference>